<dbReference type="Gene3D" id="2.30.40.10">
    <property type="entry name" value="Urease, subunit C, domain 1"/>
    <property type="match status" value="2"/>
</dbReference>
<dbReference type="EMBL" id="QGSY01000197">
    <property type="protein sequence ID" value="RQX08343.1"/>
    <property type="molecule type" value="Genomic_DNA"/>
</dbReference>
<dbReference type="Gene3D" id="3.20.20.140">
    <property type="entry name" value="Metal-dependent hydrolases"/>
    <property type="match status" value="2"/>
</dbReference>
<name>A0A3N9XLM0_9ACTN</name>
<evidence type="ECO:0000259" key="2">
    <source>
        <dbReference type="Pfam" id="PF01979"/>
    </source>
</evidence>
<evidence type="ECO:0000313" key="4">
    <source>
        <dbReference type="Proteomes" id="UP000266889"/>
    </source>
</evidence>
<comment type="caution">
    <text evidence="3">The sequence shown here is derived from an EMBL/GenBank/DDBJ whole genome shotgun (WGS) entry which is preliminary data.</text>
</comment>
<dbReference type="InterPro" id="IPR006680">
    <property type="entry name" value="Amidohydro-rel"/>
</dbReference>
<evidence type="ECO:0000313" key="3">
    <source>
        <dbReference type="EMBL" id="RQX08343.1"/>
    </source>
</evidence>
<evidence type="ECO:0000256" key="1">
    <source>
        <dbReference type="SAM" id="SignalP"/>
    </source>
</evidence>
<feature type="signal peptide" evidence="1">
    <location>
        <begin position="1"/>
        <end position="26"/>
    </location>
</feature>
<gene>
    <name evidence="3" type="ORF">DLJ58_18640</name>
</gene>
<dbReference type="SUPFAM" id="SSF51338">
    <property type="entry name" value="Composite domain of metallo-dependent hydrolases"/>
    <property type="match status" value="1"/>
</dbReference>
<proteinExistence type="predicted"/>
<dbReference type="InterPro" id="IPR032466">
    <property type="entry name" value="Metal_Hydrolase"/>
</dbReference>
<sequence>MATTISRRTVLAGTAAGLFGATRASAVAEAASTDITAVTGVTAIDAVNGIRRTQNVLIRGNRVLDVGDLRRMPVPERARVIDGRGKFLIPGLADMHTHATEIDPYDPEMYVVNGVTTVRQMSSSNAVRGWRADISSGTRLGPQFLIGSAILDGAPSLWEGLGPPYVAVADADQARAAVRQESGADFLKTYTRLSRESFHAIAAEARRIDLPFLGHVPDFVPVTEASDAGLHSIEHLFEFWYDTSRDERRLRREISRIKVAGGDYAGWFTGLHPVEYAAARSYSRDRAARVFERLARNNTHVTPTLVLHLTCDVPQQVQHNDPRFRYASADTLGYWQWATENFYLKGRTPRESAEREELFERRLRLAGELARAGVPLLTGSDLGTAYLLPGFSVHDELRLLVRAGLTPAQALRAATLEPARSLGQRDRGAIARGQIADLVLLDADPMHDISNVSRIDSVFVRGELIDAAARQRLLTEIEEAFQRRPRTGALPAAACPCG</sequence>
<dbReference type="SUPFAM" id="SSF51556">
    <property type="entry name" value="Metallo-dependent hydrolases"/>
    <property type="match status" value="1"/>
</dbReference>
<keyword evidence="4" id="KW-1185">Reference proteome</keyword>
<dbReference type="PANTHER" id="PTHR43135:SF3">
    <property type="entry name" value="ALPHA-D-RIBOSE 1-METHYLPHOSPHONATE 5-TRIPHOSPHATE DIPHOSPHATASE"/>
    <property type="match status" value="1"/>
</dbReference>
<dbReference type="RefSeq" id="WP_124858139.1">
    <property type="nucleotide sequence ID" value="NZ_QGSY01000197.1"/>
</dbReference>
<dbReference type="PANTHER" id="PTHR43135">
    <property type="entry name" value="ALPHA-D-RIBOSE 1-METHYLPHOSPHONATE 5-TRIPHOSPHATE DIPHOSPHATASE"/>
    <property type="match status" value="1"/>
</dbReference>
<keyword evidence="1" id="KW-0732">Signal</keyword>
<dbReference type="PROSITE" id="PS51318">
    <property type="entry name" value="TAT"/>
    <property type="match status" value="1"/>
</dbReference>
<organism evidence="3 4">
    <name type="scientific">Micromonospora arida</name>
    <dbReference type="NCBI Taxonomy" id="2203715"/>
    <lineage>
        <taxon>Bacteria</taxon>
        <taxon>Bacillati</taxon>
        <taxon>Actinomycetota</taxon>
        <taxon>Actinomycetes</taxon>
        <taxon>Micromonosporales</taxon>
        <taxon>Micromonosporaceae</taxon>
        <taxon>Micromonospora</taxon>
    </lineage>
</organism>
<dbReference type="Pfam" id="PF01979">
    <property type="entry name" value="Amidohydro_1"/>
    <property type="match status" value="1"/>
</dbReference>
<dbReference type="InterPro" id="IPR006311">
    <property type="entry name" value="TAT_signal"/>
</dbReference>
<dbReference type="Proteomes" id="UP000266889">
    <property type="component" value="Unassembled WGS sequence"/>
</dbReference>
<feature type="domain" description="Amidohydrolase-related" evidence="2">
    <location>
        <begin position="87"/>
        <end position="464"/>
    </location>
</feature>
<dbReference type="OrthoDB" id="3514520at2"/>
<dbReference type="AlphaFoldDB" id="A0A3N9XLM0"/>
<reference evidence="3 4" key="1">
    <citation type="submission" date="2018-05" db="EMBL/GenBank/DDBJ databases">
        <title>Micromonospora from Atacama Desert.</title>
        <authorList>
            <person name="Carro L."/>
            <person name="Goodfellow M."/>
            <person name="Klenk H.-P."/>
        </authorList>
    </citation>
    <scope>NUCLEOTIDE SEQUENCE [LARGE SCALE GENOMIC DNA]</scope>
    <source>
        <strain evidence="3 4">LB32</strain>
    </source>
</reference>
<feature type="chain" id="PRO_5018271946" description="Amidohydrolase-related domain-containing protein" evidence="1">
    <location>
        <begin position="27"/>
        <end position="498"/>
    </location>
</feature>
<protein>
    <recommendedName>
        <fullName evidence="2">Amidohydrolase-related domain-containing protein</fullName>
    </recommendedName>
</protein>
<dbReference type="InterPro" id="IPR051781">
    <property type="entry name" value="Metallo-dep_Hydrolase"/>
</dbReference>
<dbReference type="GO" id="GO:0016810">
    <property type="term" value="F:hydrolase activity, acting on carbon-nitrogen (but not peptide) bonds"/>
    <property type="evidence" value="ECO:0007669"/>
    <property type="project" value="InterPro"/>
</dbReference>
<accession>A0A3N9XLM0</accession>
<dbReference type="InterPro" id="IPR011059">
    <property type="entry name" value="Metal-dep_hydrolase_composite"/>
</dbReference>